<dbReference type="PANTHER" id="PTHR33990">
    <property type="entry name" value="PROTEIN YJDN-RELATED"/>
    <property type="match status" value="1"/>
</dbReference>
<name>A0A9E8SMR0_9BACT</name>
<reference evidence="2" key="1">
    <citation type="submission" date="2022-11" db="EMBL/GenBank/DDBJ databases">
        <title>Dyadobacter pollutisoli sp. nov., isolated from plastic dumped soil.</title>
        <authorList>
            <person name="Kim J.M."/>
            <person name="Kim K.R."/>
            <person name="Lee J.K."/>
            <person name="Hao L."/>
            <person name="Jeon C.O."/>
        </authorList>
    </citation>
    <scope>NUCLEOTIDE SEQUENCE</scope>
    <source>
        <strain evidence="2">U1</strain>
    </source>
</reference>
<accession>A0A9E8SMR0</accession>
<evidence type="ECO:0000259" key="1">
    <source>
        <dbReference type="Pfam" id="PF06983"/>
    </source>
</evidence>
<evidence type="ECO:0000313" key="3">
    <source>
        <dbReference type="Proteomes" id="UP001164653"/>
    </source>
</evidence>
<dbReference type="RefSeq" id="WP_244823913.1">
    <property type="nucleotide sequence ID" value="NZ_CP112998.1"/>
</dbReference>
<dbReference type="Proteomes" id="UP001164653">
    <property type="component" value="Chromosome"/>
</dbReference>
<dbReference type="InterPro" id="IPR028973">
    <property type="entry name" value="PhnB-like"/>
</dbReference>
<keyword evidence="3" id="KW-1185">Reference proteome</keyword>
<dbReference type="KEGG" id="dpf:ON006_03450"/>
<dbReference type="InterPro" id="IPR029068">
    <property type="entry name" value="Glyas_Bleomycin-R_OHBP_Dase"/>
</dbReference>
<gene>
    <name evidence="2" type="ORF">ON006_03450</name>
</gene>
<feature type="domain" description="PhnB-like" evidence="1">
    <location>
        <begin position="4"/>
        <end position="129"/>
    </location>
</feature>
<dbReference type="Pfam" id="PF06983">
    <property type="entry name" value="3-dmu-9_3-mt"/>
    <property type="match status" value="1"/>
</dbReference>
<dbReference type="Gene3D" id="3.30.720.110">
    <property type="match status" value="1"/>
</dbReference>
<organism evidence="2 3">
    <name type="scientific">Dyadobacter pollutisoli</name>
    <dbReference type="NCBI Taxonomy" id="2910158"/>
    <lineage>
        <taxon>Bacteria</taxon>
        <taxon>Pseudomonadati</taxon>
        <taxon>Bacteroidota</taxon>
        <taxon>Cytophagia</taxon>
        <taxon>Cytophagales</taxon>
        <taxon>Spirosomataceae</taxon>
        <taxon>Dyadobacter</taxon>
    </lineage>
</organism>
<proteinExistence type="predicted"/>
<dbReference type="InterPro" id="IPR009725">
    <property type="entry name" value="3_dmu_93_MTrfase"/>
</dbReference>
<dbReference type="SUPFAM" id="SSF54593">
    <property type="entry name" value="Glyoxalase/Bleomycin resistance protein/Dihydroxybiphenyl dioxygenase"/>
    <property type="match status" value="1"/>
</dbReference>
<dbReference type="CDD" id="cd06588">
    <property type="entry name" value="PhnB_like"/>
    <property type="match status" value="1"/>
</dbReference>
<dbReference type="EMBL" id="CP112998">
    <property type="protein sequence ID" value="WAC13021.1"/>
    <property type="molecule type" value="Genomic_DNA"/>
</dbReference>
<dbReference type="AlphaFoldDB" id="A0A9E8SMR0"/>
<dbReference type="PIRSF" id="PIRSF021700">
    <property type="entry name" value="3_dmu_93_MTrfase"/>
    <property type="match status" value="1"/>
</dbReference>
<sequence>MENQITTFLTFQENNAEQAMNFYIGLFDNSKIIDLHRYSSSGPGKEGTIMVAKFELNGKQFICSDSFVKHAWTFSPAISMYVECKTQEELERLFNNLSENGEVYMPLDNYGFSQKFGWVGDKFGVTWQLNLQ</sequence>
<protein>
    <submittedName>
        <fullName evidence="2">VOC family protein</fullName>
    </submittedName>
</protein>
<evidence type="ECO:0000313" key="2">
    <source>
        <dbReference type="EMBL" id="WAC13021.1"/>
    </source>
</evidence>
<dbReference type="PANTHER" id="PTHR33990:SF4">
    <property type="entry name" value="PHNB-LIKE DOMAIN-CONTAINING PROTEIN"/>
    <property type="match status" value="1"/>
</dbReference>
<dbReference type="Gene3D" id="3.30.720.100">
    <property type="match status" value="1"/>
</dbReference>